<comment type="caution">
    <text evidence="2">The sequence shown here is derived from an EMBL/GenBank/DDBJ whole genome shotgun (WGS) entry which is preliminary data.</text>
</comment>
<keyword evidence="3" id="KW-1185">Reference proteome</keyword>
<gene>
    <name evidence="2" type="ORF">DNU06_12085</name>
</gene>
<proteinExistence type="predicted"/>
<dbReference type="Proteomes" id="UP000249248">
    <property type="component" value="Unassembled WGS sequence"/>
</dbReference>
<dbReference type="EMBL" id="QKSB01000007">
    <property type="protein sequence ID" value="PZE16586.1"/>
    <property type="molecule type" value="Genomic_DNA"/>
</dbReference>
<evidence type="ECO:0000313" key="3">
    <source>
        <dbReference type="Proteomes" id="UP000249248"/>
    </source>
</evidence>
<evidence type="ECO:0000256" key="1">
    <source>
        <dbReference type="SAM" id="SignalP"/>
    </source>
</evidence>
<name>A0A2W1NEV2_9FLAO</name>
<feature type="chain" id="PRO_5015957725" evidence="1">
    <location>
        <begin position="19"/>
        <end position="1351"/>
    </location>
</feature>
<protein>
    <submittedName>
        <fullName evidence="2">T9SS C-terminal target domain-containing protein</fullName>
    </submittedName>
</protein>
<evidence type="ECO:0000313" key="2">
    <source>
        <dbReference type="EMBL" id="PZE16586.1"/>
    </source>
</evidence>
<feature type="signal peptide" evidence="1">
    <location>
        <begin position="1"/>
        <end position="18"/>
    </location>
</feature>
<accession>A0A2W1NEV2</accession>
<dbReference type="OrthoDB" id="9807496at2"/>
<keyword evidence="1" id="KW-0732">Signal</keyword>
<dbReference type="RefSeq" id="WP_111063602.1">
    <property type="nucleotide sequence ID" value="NZ_JBHUCU010000017.1"/>
</dbReference>
<organism evidence="2 3">
    <name type="scientific">Putridiphycobacter roseus</name>
    <dbReference type="NCBI Taxonomy" id="2219161"/>
    <lineage>
        <taxon>Bacteria</taxon>
        <taxon>Pseudomonadati</taxon>
        <taxon>Bacteroidota</taxon>
        <taxon>Flavobacteriia</taxon>
        <taxon>Flavobacteriales</taxon>
        <taxon>Crocinitomicaceae</taxon>
        <taxon>Putridiphycobacter</taxon>
    </lineage>
</organism>
<reference evidence="2 3" key="1">
    <citation type="submission" date="2018-06" db="EMBL/GenBank/DDBJ databases">
        <title>The draft genome sequence of Crocinitomix sp. SM1701.</title>
        <authorList>
            <person name="Zhang X."/>
        </authorList>
    </citation>
    <scope>NUCLEOTIDE SEQUENCE [LARGE SCALE GENOMIC DNA]</scope>
    <source>
        <strain evidence="2 3">SM1701</strain>
    </source>
</reference>
<sequence length="1351" mass="150973">MKLFYLGCLLLMTTLVHGQVYHAGTNNDLNFESRAAGCSPPNSSTFLELNNVKALIHTAGNLWQVAGQNNSHYEVPKGSGIMALFTSSLWLGGLDANGQLKLAALRYRNGQDYWTGPLVTNGEAEVTPETCIKYDKHFSVLREEVAQFASWFQAGIEDKANGTNFQSTNFPDYKIPKSILEWPAHGDVTLNQPYYLAPFYDNPNSPNGLNGFYDPEVDGDYPWYDINKDVDCRNSRTVTLFGDQTLWWIMNDKGNIHTETGGEPLGMEIRAQAFAFATNNEIDNMTFYNYELINRSTQTLYDTYFGVLVDVALGGPNDDYVGCDVSRGLGYAYNGDNYDGDEQGYKGYGNNPPAVGVDFFEGPYQDNDNLDNPLTDNIDEAILNKGIPYEGLGIGYGDGLIDNERFGMRRFIYYNNSGSAGNSAQTDPQNAVDYYAYLKGYWKDGSRFVYGGSGHVSDPEANPNVHADFMFPGNTDPLGWGTEGTVQAEWTEESSNNIPYDRRFAQSAGPFILKPGAVNNITMGVVWARATSGGPFESVKKLFVADDKAQALFDNCFNILEGPHAPDLKIQEMENQLIITISNPTGSNNENELYQEIDPEIINVDNVSDFDNEYRFQGYQIYQLKSKDIAANNLDDLTKARLVFQCDIEDNYKNLINYTFDLDMNAAIPTVEVKAENKGIKHSLLVTEDLFATGDRTLVNFKKYYYMAIAYAVNDYKTFIPDDPQTIDGQKQPYIASRKAAFGSIQPVLGIPHNPSIEGNGTSFGTYYGWSPKVTQIEGVGNGNRVLELSDQSLKTILTDNKIDEVEYKAGFGPIDVKVIDPLNLKAGNYTLTFSKDADISRGGVKNDTKWVLNREYEGVNETYASLNGVGDNNEEIIAEWGLSVTLNQYEYGGEYSSHKWTTAPISNSINFSDSSKIWLSGIPDSDINFTTNWIRAGSNFKPNPVDPTCSPALWVNNPCYYYDSNSNNDPSQHWEGILNGIITSFKYVGYEVYGMPMGNPGDDPNTAALEGYYQLEQSTFNSFRMANMHDIDIQITKDQSLWTKCVVIEMNDNENQTVGGADVLELREQLSVNKDGIPVSDGDKSMGWFPGYAININTGKRLNMAFGENSWLAGENGNDMIWNPSTNITNTTGEPLMGGMHYVYVFDAVDDMPEYDQGQYIKTNLSKKTEEGHKAVFEYCTWIAAPLANEFHTILESDVAIKIRLSKPYTYREETKASNKGMPKYKFTITENERVQTDVLDELADKLNLINIVPNPYYAYSLYEETRLDKVVKITNLPKVCKIRIFTVSGQFIREFNKASDITSIDWDLTNTAGIPIASGVYIIHIEVPGVGEKVLKWFGTSRKPDFDNL</sequence>
<dbReference type="Gene3D" id="2.60.40.4070">
    <property type="match status" value="1"/>
</dbReference>